<sequence length="329" mass="38174">MADVKSDFKKYDLQNLIDEQDMIKITKAVNYDLGLRINQTKEAVLEVEKGRVRLPLDFYTVNFMLICGQYSIKEYVPQGTHIEERIIDPVIPEYQQAPPPVNLDACEPPEVDPCDPCLQCGNPCCTDTCGPCSSNEASCSLNCKGEQFQLVQVLKHETRVYTVLQPLRLLENAMEIECDCPNLYWESPNTAWIKDGWLYTNFKTGKVYINYQGLMEDGEGNLMVLDHDMINLYYEYALKRRIIENLIMDDQPVSPTKIQLVETRYKENRTYALSIVNTPNFSEMKEMWKKNRKAMYHKYYNMFKSYPFVGGYYPFSGSGAYNTGVWRSR</sequence>
<protein>
    <submittedName>
        <fullName evidence="1">Uncharacterized protein</fullName>
    </submittedName>
</protein>
<dbReference type="Pfam" id="PF24228">
    <property type="entry name" value="CrAss_Ring_1"/>
    <property type="match status" value="1"/>
</dbReference>
<proteinExistence type="predicted"/>
<reference evidence="1 2" key="1">
    <citation type="submission" date="2018-09" db="EMBL/GenBank/DDBJ databases">
        <title>Metagenome Assembled Genomes from an Advanced Water Purification Facility.</title>
        <authorList>
            <person name="Stamps B.W."/>
            <person name="Spear J.R."/>
        </authorList>
    </citation>
    <scope>NUCLEOTIDE SEQUENCE [LARGE SCALE GENOMIC DNA]</scope>
    <source>
        <strain evidence="1">Bin_63_2</strain>
    </source>
</reference>
<dbReference type="EMBL" id="SSDS01000007">
    <property type="protein sequence ID" value="TXG78743.1"/>
    <property type="molecule type" value="Genomic_DNA"/>
</dbReference>
<evidence type="ECO:0000313" key="1">
    <source>
        <dbReference type="EMBL" id="TXG78743.1"/>
    </source>
</evidence>
<organism evidence="1 2">
    <name type="scientific">Candidatus Dojkabacteria bacterium</name>
    <dbReference type="NCBI Taxonomy" id="2099670"/>
    <lineage>
        <taxon>Bacteria</taxon>
        <taxon>Candidatus Dojkabacteria</taxon>
    </lineage>
</organism>
<name>A0A5C7JBE0_9BACT</name>
<accession>A0A5C7JBE0</accession>
<dbReference type="AlphaFoldDB" id="A0A5C7JBE0"/>
<evidence type="ECO:0000313" key="2">
    <source>
        <dbReference type="Proteomes" id="UP000321026"/>
    </source>
</evidence>
<gene>
    <name evidence="1" type="ORF">E6Q11_00395</name>
</gene>
<dbReference type="InterPro" id="IPR057118">
    <property type="entry name" value="R1-like"/>
</dbReference>
<comment type="caution">
    <text evidence="1">The sequence shown here is derived from an EMBL/GenBank/DDBJ whole genome shotgun (WGS) entry which is preliminary data.</text>
</comment>
<dbReference type="Proteomes" id="UP000321026">
    <property type="component" value="Unassembled WGS sequence"/>
</dbReference>